<proteinExistence type="predicted"/>
<gene>
    <name evidence="1" type="ORF">BIFADO_02371</name>
</gene>
<protein>
    <submittedName>
        <fullName evidence="1">Uncharacterized protein</fullName>
    </submittedName>
</protein>
<sequence>MVTEGTAQIRPFLIADAAGDRLRNGRATYGTMPATGFAMAKGRSFSKNRWRD</sequence>
<name>A7A928_BIFAD</name>
<dbReference type="AlphaFoldDB" id="A7A928"/>
<organism evidence="1 2">
    <name type="scientific">Bifidobacterium adolescentis L2-32</name>
    <dbReference type="NCBI Taxonomy" id="411481"/>
    <lineage>
        <taxon>Bacteria</taxon>
        <taxon>Bacillati</taxon>
        <taxon>Actinomycetota</taxon>
        <taxon>Actinomycetes</taxon>
        <taxon>Bifidobacteriales</taxon>
        <taxon>Bifidobacteriaceae</taxon>
        <taxon>Bifidobacterium</taxon>
    </lineage>
</organism>
<dbReference type="EMBL" id="AAXD02000074">
    <property type="protein sequence ID" value="EDN82243.1"/>
    <property type="molecule type" value="Genomic_DNA"/>
</dbReference>
<dbReference type="Proteomes" id="UP000003773">
    <property type="component" value="Unassembled WGS sequence"/>
</dbReference>
<comment type="caution">
    <text evidence="1">The sequence shown here is derived from an EMBL/GenBank/DDBJ whole genome shotgun (WGS) entry which is preliminary data.</text>
</comment>
<evidence type="ECO:0000313" key="1">
    <source>
        <dbReference type="EMBL" id="EDN82243.1"/>
    </source>
</evidence>
<dbReference type="HOGENOM" id="CLU_3077208_0_0_11"/>
<reference evidence="1 2" key="2">
    <citation type="submission" date="2007-05" db="EMBL/GenBank/DDBJ databases">
        <title>Draft genome sequence of Bifidobacterium adolescentis (L2-32).</title>
        <authorList>
            <person name="Sudarsanam P."/>
            <person name="Ley R."/>
            <person name="Guruge J."/>
            <person name="Turnbaugh P.J."/>
            <person name="Mahowald M."/>
            <person name="Liep D."/>
            <person name="Gordon J."/>
        </authorList>
    </citation>
    <scope>NUCLEOTIDE SEQUENCE [LARGE SCALE GENOMIC DNA]</scope>
    <source>
        <strain evidence="1 2">L2-32</strain>
    </source>
</reference>
<accession>A7A928</accession>
<reference evidence="1 2" key="1">
    <citation type="submission" date="2007-04" db="EMBL/GenBank/DDBJ databases">
        <authorList>
            <person name="Fulton L."/>
            <person name="Clifton S."/>
            <person name="Fulton B."/>
            <person name="Xu J."/>
            <person name="Minx P."/>
            <person name="Pepin K.H."/>
            <person name="Johnson M."/>
            <person name="Thiruvilangam P."/>
            <person name="Bhonagiri V."/>
            <person name="Nash W.E."/>
            <person name="Mardis E.R."/>
            <person name="Wilson R.K."/>
        </authorList>
    </citation>
    <scope>NUCLEOTIDE SEQUENCE [LARGE SCALE GENOMIC DNA]</scope>
    <source>
        <strain evidence="1 2">L2-32</strain>
    </source>
</reference>
<evidence type="ECO:0000313" key="2">
    <source>
        <dbReference type="Proteomes" id="UP000003773"/>
    </source>
</evidence>